<feature type="signal peptide" evidence="3">
    <location>
        <begin position="1"/>
        <end position="31"/>
    </location>
</feature>
<keyword evidence="3" id="KW-0732">Signal</keyword>
<evidence type="ECO:0000256" key="1">
    <source>
        <dbReference type="SAM" id="Coils"/>
    </source>
</evidence>
<keyword evidence="5" id="KW-1185">Reference proteome</keyword>
<dbReference type="KEGG" id="asha:G8E00_15300"/>
<feature type="compositionally biased region" description="Basic and acidic residues" evidence="2">
    <location>
        <begin position="50"/>
        <end position="65"/>
    </location>
</feature>
<keyword evidence="1" id="KW-0175">Coiled coil</keyword>
<accession>A0A6G8RZC7</accession>
<dbReference type="Proteomes" id="UP000502297">
    <property type="component" value="Chromosome"/>
</dbReference>
<dbReference type="RefSeq" id="WP_166012732.1">
    <property type="nucleotide sequence ID" value="NZ_CP049801.1"/>
</dbReference>
<feature type="region of interest" description="Disordered" evidence="2">
    <location>
        <begin position="31"/>
        <end position="67"/>
    </location>
</feature>
<feature type="compositionally biased region" description="Polar residues" evidence="2">
    <location>
        <begin position="39"/>
        <end position="49"/>
    </location>
</feature>
<protein>
    <recommendedName>
        <fullName evidence="6">Lipoprotein</fullName>
    </recommendedName>
</protein>
<proteinExistence type="predicted"/>
<name>A0A6G8RZC7_9GAMM</name>
<evidence type="ECO:0008006" key="6">
    <source>
        <dbReference type="Google" id="ProtNLM"/>
    </source>
</evidence>
<organism evidence="4 5">
    <name type="scientific">Acinetobacter shaoyimingii</name>
    <dbReference type="NCBI Taxonomy" id="2715164"/>
    <lineage>
        <taxon>Bacteria</taxon>
        <taxon>Pseudomonadati</taxon>
        <taxon>Pseudomonadota</taxon>
        <taxon>Gammaproteobacteria</taxon>
        <taxon>Moraxellales</taxon>
        <taxon>Moraxellaceae</taxon>
        <taxon>Acinetobacter</taxon>
    </lineage>
</organism>
<gene>
    <name evidence="4" type="ORF">G8E00_15300</name>
</gene>
<feature type="chain" id="PRO_5026049708" description="Lipoprotein" evidence="3">
    <location>
        <begin position="32"/>
        <end position="210"/>
    </location>
</feature>
<feature type="coiled-coil region" evidence="1">
    <location>
        <begin position="98"/>
        <end position="158"/>
    </location>
</feature>
<sequence length="210" mass="23589">MKKLIQGALIPFSLFAFVMLIIGCDPSMQTAAEHDQDNDAVTQQEQPKQNNKESDNDEAPSERDLASNQSELKSGNFFYIASDVALMQSKTGRYVSELQKTQEQFQQALDSKNTAQLESTANHLYSQLNGFNQALNGLDLRTQEIDQIRQNLMKANKEALKSPYLNGEIDISQIDVKKVQQQMTSIQSEMLKLAAMILAPEDKNDQQNQS</sequence>
<evidence type="ECO:0000313" key="4">
    <source>
        <dbReference type="EMBL" id="QIO07200.1"/>
    </source>
</evidence>
<evidence type="ECO:0000313" key="5">
    <source>
        <dbReference type="Proteomes" id="UP000502297"/>
    </source>
</evidence>
<reference evidence="4 5" key="1">
    <citation type="submission" date="2020-03" db="EMBL/GenBank/DDBJ databases">
        <authorList>
            <person name="Zhu W."/>
        </authorList>
    </citation>
    <scope>NUCLEOTIDE SEQUENCE [LARGE SCALE GENOMIC DNA]</scope>
    <source>
        <strain evidence="4 5">323-1</strain>
    </source>
</reference>
<dbReference type="AlphaFoldDB" id="A0A6G8RZC7"/>
<dbReference type="EMBL" id="CP049801">
    <property type="protein sequence ID" value="QIO07200.1"/>
    <property type="molecule type" value="Genomic_DNA"/>
</dbReference>
<evidence type="ECO:0000256" key="3">
    <source>
        <dbReference type="SAM" id="SignalP"/>
    </source>
</evidence>
<dbReference type="PROSITE" id="PS51257">
    <property type="entry name" value="PROKAR_LIPOPROTEIN"/>
    <property type="match status" value="1"/>
</dbReference>
<evidence type="ECO:0000256" key="2">
    <source>
        <dbReference type="SAM" id="MobiDB-lite"/>
    </source>
</evidence>